<sequence length="288" mass="32505">MKTAPPSPKYIINTFHKSKIRYEYPEDDGSVSVASAASSVVRGSNYLFELMFYNRWDEATERVREKGHYGRKWKRLPQFMNCPEDSQALPIHYALSKADVPLSLIEALIFAYPESIQKRETANRRGCLHIAIKSGVKNEIISYLLKLHPEGARIIDGMGRVPLMYAISNGRSFSLISEIVKVCPEAVCSQDYSGWSPLHVVAGTLPKIPVAELLLSVSESIINMTTKQGSTPLIIAQENDTSKYREDIVQFLSKAQKSFERNPLVKNFREAEKSQKNLLLTFQDATFV</sequence>
<dbReference type="PANTHER" id="PTHR24121">
    <property type="entry name" value="NO MECHANORECEPTOR POTENTIAL C, ISOFORM D-RELATED"/>
    <property type="match status" value="1"/>
</dbReference>
<accession>A0AAD3CI98</accession>
<keyword evidence="2" id="KW-1185">Reference proteome</keyword>
<dbReference type="Pfam" id="PF12796">
    <property type="entry name" value="Ank_2"/>
    <property type="match status" value="1"/>
</dbReference>
<organism evidence="1 2">
    <name type="scientific">Chaetoceros tenuissimus</name>
    <dbReference type="NCBI Taxonomy" id="426638"/>
    <lineage>
        <taxon>Eukaryota</taxon>
        <taxon>Sar</taxon>
        <taxon>Stramenopiles</taxon>
        <taxon>Ochrophyta</taxon>
        <taxon>Bacillariophyta</taxon>
        <taxon>Coscinodiscophyceae</taxon>
        <taxon>Chaetocerotophycidae</taxon>
        <taxon>Chaetocerotales</taxon>
        <taxon>Chaetocerotaceae</taxon>
        <taxon>Chaetoceros</taxon>
    </lineage>
</organism>
<reference evidence="1 2" key="1">
    <citation type="journal article" date="2021" name="Sci. Rep.">
        <title>The genome of the diatom Chaetoceros tenuissimus carries an ancient integrated fragment of an extant virus.</title>
        <authorList>
            <person name="Hongo Y."/>
            <person name="Kimura K."/>
            <person name="Takaki Y."/>
            <person name="Yoshida Y."/>
            <person name="Baba S."/>
            <person name="Kobayashi G."/>
            <person name="Nagasaki K."/>
            <person name="Hano T."/>
            <person name="Tomaru Y."/>
        </authorList>
    </citation>
    <scope>NUCLEOTIDE SEQUENCE [LARGE SCALE GENOMIC DNA]</scope>
    <source>
        <strain evidence="1 2">NIES-3715</strain>
    </source>
</reference>
<gene>
    <name evidence="1" type="ORF">CTEN210_02612</name>
</gene>
<dbReference type="PANTHER" id="PTHR24121:SF21">
    <property type="entry name" value="ANKYRIN REPEAT FAMILY PROTEIN"/>
    <property type="match status" value="1"/>
</dbReference>
<evidence type="ECO:0000313" key="1">
    <source>
        <dbReference type="EMBL" id="GFH46138.1"/>
    </source>
</evidence>
<protein>
    <submittedName>
        <fullName evidence="1">Uncharacterized protein</fullName>
    </submittedName>
</protein>
<evidence type="ECO:0000313" key="2">
    <source>
        <dbReference type="Proteomes" id="UP001054902"/>
    </source>
</evidence>
<dbReference type="Gene3D" id="1.25.40.20">
    <property type="entry name" value="Ankyrin repeat-containing domain"/>
    <property type="match status" value="1"/>
</dbReference>
<dbReference type="Proteomes" id="UP001054902">
    <property type="component" value="Unassembled WGS sequence"/>
</dbReference>
<proteinExistence type="predicted"/>
<dbReference type="AlphaFoldDB" id="A0AAD3CI98"/>
<dbReference type="InterPro" id="IPR036770">
    <property type="entry name" value="Ankyrin_rpt-contain_sf"/>
</dbReference>
<dbReference type="EMBL" id="BLLK01000022">
    <property type="protein sequence ID" value="GFH46138.1"/>
    <property type="molecule type" value="Genomic_DNA"/>
</dbReference>
<dbReference type="InterPro" id="IPR002110">
    <property type="entry name" value="Ankyrin_rpt"/>
</dbReference>
<dbReference type="SUPFAM" id="SSF48403">
    <property type="entry name" value="Ankyrin repeat"/>
    <property type="match status" value="1"/>
</dbReference>
<name>A0AAD3CI98_9STRA</name>
<comment type="caution">
    <text evidence="1">The sequence shown here is derived from an EMBL/GenBank/DDBJ whole genome shotgun (WGS) entry which is preliminary data.</text>
</comment>